<dbReference type="EMBL" id="JAVXUP010000830">
    <property type="protein sequence ID" value="KAK3020148.1"/>
    <property type="molecule type" value="Genomic_DNA"/>
</dbReference>
<evidence type="ECO:0000313" key="3">
    <source>
        <dbReference type="Proteomes" id="UP001188597"/>
    </source>
</evidence>
<evidence type="ECO:0000313" key="2">
    <source>
        <dbReference type="EMBL" id="KAK3020148.1"/>
    </source>
</evidence>
<dbReference type="InterPro" id="IPR008004">
    <property type="entry name" value="OCTOPUS-like"/>
</dbReference>
<feature type="compositionally biased region" description="Basic residues" evidence="1">
    <location>
        <begin position="70"/>
        <end position="79"/>
    </location>
</feature>
<proteinExistence type="predicted"/>
<comment type="caution">
    <text evidence="2">The sequence shown here is derived from an EMBL/GenBank/DDBJ whole genome shotgun (WGS) entry which is preliminary data.</text>
</comment>
<reference evidence="2" key="1">
    <citation type="submission" date="2022-12" db="EMBL/GenBank/DDBJ databases">
        <title>Draft genome assemblies for two species of Escallonia (Escalloniales).</title>
        <authorList>
            <person name="Chanderbali A."/>
            <person name="Dervinis C."/>
            <person name="Anghel I."/>
            <person name="Soltis D."/>
            <person name="Soltis P."/>
            <person name="Zapata F."/>
        </authorList>
    </citation>
    <scope>NUCLEOTIDE SEQUENCE</scope>
    <source>
        <strain evidence="2">UCBG64.0493</strain>
        <tissue evidence="2">Leaf</tissue>
    </source>
</reference>
<feature type="region of interest" description="Disordered" evidence="1">
    <location>
        <begin position="43"/>
        <end position="79"/>
    </location>
</feature>
<dbReference type="Proteomes" id="UP001188597">
    <property type="component" value="Unassembled WGS sequence"/>
</dbReference>
<dbReference type="AlphaFoldDB" id="A0AA88W5M0"/>
<sequence>MVCSEVGRRCKTHPDHRQQEGICSSCLREKLSELSGGFPSFASQTKSTVQPLTSASSSASSPTTGMSPVHHSRRRRHVRNASDLMESIGRSSKVGLRKSRSMAFVVQHGEGKKNGGFWSKLIGSTAYLLLMASLLPPYLRTSSLNGFDELSFNSSLFKLDVPFISRALTCTCAERGKKSTRVFVR</sequence>
<dbReference type="PANTHER" id="PTHR34046:SF19">
    <property type="entry name" value="RAPIDLY ELICITED PROTEIN, PUTATIVE-RELATED"/>
    <property type="match status" value="1"/>
</dbReference>
<evidence type="ECO:0000256" key="1">
    <source>
        <dbReference type="SAM" id="MobiDB-lite"/>
    </source>
</evidence>
<gene>
    <name evidence="2" type="ORF">RJ639_005281</name>
</gene>
<dbReference type="Pfam" id="PF05340">
    <property type="entry name" value="DUF740"/>
    <property type="match status" value="1"/>
</dbReference>
<dbReference type="PANTHER" id="PTHR34046">
    <property type="entry name" value="OS06G0218800 PROTEIN"/>
    <property type="match status" value="1"/>
</dbReference>
<name>A0AA88W5M0_9ASTE</name>
<protein>
    <submittedName>
        <fullName evidence="2">Uncharacterized protein</fullName>
    </submittedName>
</protein>
<organism evidence="2 3">
    <name type="scientific">Escallonia herrerae</name>
    <dbReference type="NCBI Taxonomy" id="1293975"/>
    <lineage>
        <taxon>Eukaryota</taxon>
        <taxon>Viridiplantae</taxon>
        <taxon>Streptophyta</taxon>
        <taxon>Embryophyta</taxon>
        <taxon>Tracheophyta</taxon>
        <taxon>Spermatophyta</taxon>
        <taxon>Magnoliopsida</taxon>
        <taxon>eudicotyledons</taxon>
        <taxon>Gunneridae</taxon>
        <taxon>Pentapetalae</taxon>
        <taxon>asterids</taxon>
        <taxon>campanulids</taxon>
        <taxon>Escalloniales</taxon>
        <taxon>Escalloniaceae</taxon>
        <taxon>Escallonia</taxon>
    </lineage>
</organism>
<feature type="compositionally biased region" description="Polar residues" evidence="1">
    <location>
        <begin position="43"/>
        <end position="53"/>
    </location>
</feature>
<keyword evidence="3" id="KW-1185">Reference proteome</keyword>
<accession>A0AA88W5M0</accession>